<dbReference type="SUPFAM" id="SSF82185">
    <property type="entry name" value="Histone H3 K4-specific methyltransferase SET7/9 N-terminal domain"/>
    <property type="match status" value="2"/>
</dbReference>
<dbReference type="PANTHER" id="PTHR33706:SF1">
    <property type="entry name" value="TPR REPEAT PROTEIN"/>
    <property type="match status" value="1"/>
</dbReference>
<dbReference type="Pfam" id="PF07661">
    <property type="entry name" value="MORN_2"/>
    <property type="match status" value="3"/>
</dbReference>
<dbReference type="Gene3D" id="2.20.110.10">
    <property type="entry name" value="Histone H3 K4-specific methyltransferase SET7/9 N-terminal domain"/>
    <property type="match status" value="3"/>
</dbReference>
<evidence type="ECO:0000313" key="2">
    <source>
        <dbReference type="EMBL" id="GMQ31675.1"/>
    </source>
</evidence>
<comment type="caution">
    <text evidence="2">The sequence shown here is derived from an EMBL/GenBank/DDBJ whole genome shotgun (WGS) entry which is preliminary data.</text>
</comment>
<feature type="signal peptide" evidence="1">
    <location>
        <begin position="1"/>
        <end position="19"/>
    </location>
</feature>
<dbReference type="Proteomes" id="UP001338309">
    <property type="component" value="Unassembled WGS sequence"/>
</dbReference>
<proteinExistence type="predicted"/>
<dbReference type="EMBL" id="BTPD01000024">
    <property type="protein sequence ID" value="GMQ31675.1"/>
    <property type="molecule type" value="Genomic_DNA"/>
</dbReference>
<name>A0ABQ6PWQ7_9BACT</name>
<dbReference type="Gene3D" id="3.90.930.1">
    <property type="match status" value="1"/>
</dbReference>
<gene>
    <name evidence="2" type="ORF">Aconfl_43200</name>
</gene>
<accession>A0ABQ6PWQ7</accession>
<keyword evidence="1" id="KW-0732">Signal</keyword>
<dbReference type="PANTHER" id="PTHR33706">
    <property type="entry name" value="MORN VARIANT REPEAT PROTEIN"/>
    <property type="match status" value="1"/>
</dbReference>
<evidence type="ECO:0000256" key="1">
    <source>
        <dbReference type="SAM" id="SignalP"/>
    </source>
</evidence>
<evidence type="ECO:0008006" key="4">
    <source>
        <dbReference type="Google" id="ProtNLM"/>
    </source>
</evidence>
<reference evidence="2 3" key="1">
    <citation type="submission" date="2023-08" db="EMBL/GenBank/DDBJ databases">
        <title>Draft genome sequence of Algoriphagus confluentis.</title>
        <authorList>
            <person name="Takatani N."/>
            <person name="Hosokawa M."/>
            <person name="Sawabe T."/>
        </authorList>
    </citation>
    <scope>NUCLEOTIDE SEQUENCE [LARGE SCALE GENOMIC DNA]</scope>
    <source>
        <strain evidence="2 3">NBRC 111222</strain>
    </source>
</reference>
<protein>
    <recommendedName>
        <fullName evidence="4">Antitoxin component YwqK of the YwqJK toxin-antitoxin module</fullName>
    </recommendedName>
</protein>
<keyword evidence="3" id="KW-1185">Reference proteome</keyword>
<sequence>MVMKTLLIILLGLSLTQNAPENDSQVYFYFGNTNLIGIGPIEEGKKSGTWKIYKRVNELSAPQASLDAVRGVEVEETFDLSKPVFQVTFKDNLPDGLMEEFYANGQIKKLVNFSNGKLNGEFFEFNLTGDVLLSGSYQDGLKEGEWNSYYKNGTKKSEYSYSKNLLHGTYKAFFPDGNLQKSVEYQNDQENGSYMRFHEDGQPEIIGAFAKGELNGSWENFDNLGELISKGEFLAGIKVGIWKEQVKDVQGFYRVGEYKEGRKDGVWKVVDETGFVFQEEQFIEDRLVSFGEFKTKDGRLLDAGKLVNGTGKRLVYDREGYLLENGRYTKGVRTGVWYTYYPKSTVIASRGSYSSGEKVGTWRYFGFNGESLGEEILDSGSSTVSQLGYTIKTPSMNKVDHFRRKNPSEPTSTNDLEFLMQFTSPNPYKF</sequence>
<feature type="chain" id="PRO_5047165544" description="Antitoxin component YwqK of the YwqJK toxin-antitoxin module" evidence="1">
    <location>
        <begin position="20"/>
        <end position="430"/>
    </location>
</feature>
<evidence type="ECO:0000313" key="3">
    <source>
        <dbReference type="Proteomes" id="UP001338309"/>
    </source>
</evidence>
<dbReference type="InterPro" id="IPR011652">
    <property type="entry name" value="MORN_2"/>
</dbReference>
<organism evidence="2 3">
    <name type="scientific">Algoriphagus confluentis</name>
    <dbReference type="NCBI Taxonomy" id="1697556"/>
    <lineage>
        <taxon>Bacteria</taxon>
        <taxon>Pseudomonadati</taxon>
        <taxon>Bacteroidota</taxon>
        <taxon>Cytophagia</taxon>
        <taxon>Cytophagales</taxon>
        <taxon>Cyclobacteriaceae</taxon>
        <taxon>Algoriphagus</taxon>
    </lineage>
</organism>